<dbReference type="HOGENOM" id="CLU_1748510_0_0_10"/>
<dbReference type="EMBL" id="CP010429">
    <property type="protein sequence ID" value="AKD58427.1"/>
    <property type="molecule type" value="Genomic_DNA"/>
</dbReference>
<feature type="signal peptide" evidence="1">
    <location>
        <begin position="1"/>
        <end position="21"/>
    </location>
</feature>
<dbReference type="SUPFAM" id="SSF55298">
    <property type="entry name" value="YjgF-like"/>
    <property type="match status" value="1"/>
</dbReference>
<feature type="chain" id="PRO_5002417248" evidence="1">
    <location>
        <begin position="22"/>
        <end position="149"/>
    </location>
</feature>
<organism evidence="2 3">
    <name type="scientific">Spirosoma radiotolerans</name>
    <dbReference type="NCBI Taxonomy" id="1379870"/>
    <lineage>
        <taxon>Bacteria</taxon>
        <taxon>Pseudomonadati</taxon>
        <taxon>Bacteroidota</taxon>
        <taxon>Cytophagia</taxon>
        <taxon>Cytophagales</taxon>
        <taxon>Cytophagaceae</taxon>
        <taxon>Spirosoma</taxon>
    </lineage>
</organism>
<evidence type="ECO:0000313" key="3">
    <source>
        <dbReference type="Proteomes" id="UP000033054"/>
    </source>
</evidence>
<keyword evidence="1" id="KW-0732">Signal</keyword>
<gene>
    <name evidence="2" type="ORF">SD10_09595</name>
</gene>
<sequence>MKLLFSLVIGLVLVSCGRAQPIEPPHVPTGYLYKVEPGIPGKQVYVCNQRPFTVTGELVGPGNLRAQAQQVFENLKTSLQSVDMTLRNVTQVTYSIRGTSVTVDTTNARVLSNLGTAYFTQVPNIVEMKNVSQLAREDVLIEVEVIAVK</sequence>
<protein>
    <submittedName>
        <fullName evidence="2">Uncharacterized protein</fullName>
    </submittedName>
</protein>
<keyword evidence="3" id="KW-1185">Reference proteome</keyword>
<evidence type="ECO:0000256" key="1">
    <source>
        <dbReference type="SAM" id="SignalP"/>
    </source>
</evidence>
<dbReference type="CDD" id="cd00448">
    <property type="entry name" value="YjgF_YER057c_UK114_family"/>
    <property type="match status" value="1"/>
</dbReference>
<dbReference type="KEGG" id="srd:SD10_09595"/>
<proteinExistence type="predicted"/>
<dbReference type="Pfam" id="PF01042">
    <property type="entry name" value="Ribonuc_L-PSP"/>
    <property type="match status" value="1"/>
</dbReference>
<dbReference type="InterPro" id="IPR035959">
    <property type="entry name" value="RutC-like_sf"/>
</dbReference>
<dbReference type="AlphaFoldDB" id="A0A0E4A1J1"/>
<dbReference type="OrthoDB" id="9803101at2"/>
<reference evidence="2 3" key="1">
    <citation type="journal article" date="2014" name="Curr. Microbiol.">
        <title>Spirosoma radiotolerans sp. nov., a gamma-radiation-resistant bacterium isolated from gamma ray-irradiated soil.</title>
        <authorList>
            <person name="Lee J.J."/>
            <person name="Srinivasan S."/>
            <person name="Lim S."/>
            <person name="Joe M."/>
            <person name="Im S."/>
            <person name="Bae S.I."/>
            <person name="Park K.R."/>
            <person name="Han J.H."/>
            <person name="Park S.H."/>
            <person name="Joo B.M."/>
            <person name="Park S.J."/>
            <person name="Kim M.K."/>
        </authorList>
    </citation>
    <scope>NUCLEOTIDE SEQUENCE [LARGE SCALE GENOMIC DNA]</scope>
    <source>
        <strain evidence="2 3">DG5A</strain>
    </source>
</reference>
<accession>A0A0E4A1J1</accession>
<dbReference type="PATRIC" id="fig|1379870.5.peg.2088"/>
<dbReference type="Gene3D" id="3.30.1330.40">
    <property type="entry name" value="RutC-like"/>
    <property type="match status" value="1"/>
</dbReference>
<dbReference type="Proteomes" id="UP000033054">
    <property type="component" value="Chromosome"/>
</dbReference>
<dbReference type="PROSITE" id="PS51257">
    <property type="entry name" value="PROKAR_LIPOPROTEIN"/>
    <property type="match status" value="1"/>
</dbReference>
<dbReference type="InterPro" id="IPR006175">
    <property type="entry name" value="YjgF/YER057c/UK114"/>
</dbReference>
<name>A0A0E4A1J1_9BACT</name>
<evidence type="ECO:0000313" key="2">
    <source>
        <dbReference type="EMBL" id="AKD58427.1"/>
    </source>
</evidence>
<dbReference type="STRING" id="1379870.SD10_09595"/>